<gene>
    <name evidence="6" type="ORF">E1288_34060</name>
</gene>
<dbReference type="PROSITE" id="PS00523">
    <property type="entry name" value="SULFATASE_1"/>
    <property type="match status" value="1"/>
</dbReference>
<dbReference type="InterPro" id="IPR017850">
    <property type="entry name" value="Alkaline_phosphatase_core_sf"/>
</dbReference>
<comment type="caution">
    <text evidence="6">The sequence shown here is derived from an EMBL/GenBank/DDBJ whole genome shotgun (WGS) entry which is preliminary data.</text>
</comment>
<keyword evidence="2" id="KW-0732">Signal</keyword>
<dbReference type="Gene3D" id="3.40.720.10">
    <property type="entry name" value="Alkaline Phosphatase, subunit A"/>
    <property type="match status" value="1"/>
</dbReference>
<keyword evidence="3" id="KW-0378">Hydrolase</keyword>
<evidence type="ECO:0000313" key="6">
    <source>
        <dbReference type="EMBL" id="TDD40975.1"/>
    </source>
</evidence>
<dbReference type="Pfam" id="PF00884">
    <property type="entry name" value="Sulfatase"/>
    <property type="match status" value="1"/>
</dbReference>
<evidence type="ECO:0000256" key="2">
    <source>
        <dbReference type="ARBA" id="ARBA00022729"/>
    </source>
</evidence>
<dbReference type="PROSITE" id="PS00149">
    <property type="entry name" value="SULFATASE_2"/>
    <property type="match status" value="1"/>
</dbReference>
<organism evidence="6 7">
    <name type="scientific">Saccharopolyspora elongata</name>
    <dbReference type="NCBI Taxonomy" id="2530387"/>
    <lineage>
        <taxon>Bacteria</taxon>
        <taxon>Bacillati</taxon>
        <taxon>Actinomycetota</taxon>
        <taxon>Actinomycetes</taxon>
        <taxon>Pseudonocardiales</taxon>
        <taxon>Pseudonocardiaceae</taxon>
        <taxon>Saccharopolyspora</taxon>
    </lineage>
</organism>
<dbReference type="EMBL" id="SMKW01000064">
    <property type="protein sequence ID" value="TDD40975.1"/>
    <property type="molecule type" value="Genomic_DNA"/>
</dbReference>
<evidence type="ECO:0000256" key="4">
    <source>
        <dbReference type="ARBA" id="ARBA00023180"/>
    </source>
</evidence>
<evidence type="ECO:0000313" key="7">
    <source>
        <dbReference type="Proteomes" id="UP000294947"/>
    </source>
</evidence>
<evidence type="ECO:0000259" key="5">
    <source>
        <dbReference type="Pfam" id="PF00884"/>
    </source>
</evidence>
<dbReference type="Proteomes" id="UP000294947">
    <property type="component" value="Unassembled WGS sequence"/>
</dbReference>
<protein>
    <submittedName>
        <fullName evidence="6">DUF4976 domain-containing protein</fullName>
    </submittedName>
</protein>
<name>A0A4R4Y943_9PSEU</name>
<sequence length="475" mass="54269">MATSSERRPNIVMILTDDHAAHSIGAYGSVVNRTPRIDEIGQHGWRFDNCFATNALCSPSRASILTGTYSHVNGVTTLDTPIDASQPTFIGQLRQAGYRTAMIGKWHMGHGEGHDPQGFDYWDVVIEQGEYWNPRFLSEDGLRTVEGYATDIVTDLALGWVEGLEGDEPWCVLIYHKAPHRPWEPNHEHKGMYSDPVPLPGTFHDDYATRSASARRAAVRMAENLNEEDLKVQPPEGLTYDELAVWKYQRFMEDYLACVASVDDNVGRVIDWLRERGEFDDTLLMYASDQGFFLGDHGWFDKRFMYEESLRMPFLLSYPRRLPEGEVFAGMVTNVDFAQTVLDAAGVAHHPRMQGRSFWPGLLGAPAAPVEGIYYRYWEHDDQFHRAPAHYGYRTERYKLIYFYNDGLGLPGTGPFTYPPEWELYDMQADPDELRNVYDDPAYRQVRKELKAAMWREQARLGDEPHPSQPKPAGV</sequence>
<dbReference type="InterPro" id="IPR000917">
    <property type="entry name" value="Sulfatase_N"/>
</dbReference>
<evidence type="ECO:0000256" key="3">
    <source>
        <dbReference type="ARBA" id="ARBA00022801"/>
    </source>
</evidence>
<dbReference type="CDD" id="cd16031">
    <property type="entry name" value="G6S_like"/>
    <property type="match status" value="1"/>
</dbReference>
<keyword evidence="7" id="KW-1185">Reference proteome</keyword>
<reference evidence="6 7" key="1">
    <citation type="submission" date="2019-03" db="EMBL/GenBank/DDBJ databases">
        <title>Draft genome sequences of novel Actinobacteria.</title>
        <authorList>
            <person name="Sahin N."/>
            <person name="Ay H."/>
            <person name="Saygin H."/>
        </authorList>
    </citation>
    <scope>NUCLEOTIDE SEQUENCE [LARGE SCALE GENOMIC DNA]</scope>
    <source>
        <strain evidence="6 7">7K502</strain>
    </source>
</reference>
<dbReference type="GO" id="GO:0016787">
    <property type="term" value="F:hydrolase activity"/>
    <property type="evidence" value="ECO:0007669"/>
    <property type="project" value="UniProtKB-KW"/>
</dbReference>
<dbReference type="OrthoDB" id="9777306at2"/>
<dbReference type="RefSeq" id="WP_132492642.1">
    <property type="nucleotide sequence ID" value="NZ_SMKW01000064.1"/>
</dbReference>
<keyword evidence="4" id="KW-0325">Glycoprotein</keyword>
<comment type="similarity">
    <text evidence="1">Belongs to the sulfatase family.</text>
</comment>
<dbReference type="AlphaFoldDB" id="A0A4R4Y943"/>
<dbReference type="PANTHER" id="PTHR43108">
    <property type="entry name" value="N-ACETYLGLUCOSAMINE-6-SULFATASE FAMILY MEMBER"/>
    <property type="match status" value="1"/>
</dbReference>
<accession>A0A4R4Y943</accession>
<dbReference type="SUPFAM" id="SSF53649">
    <property type="entry name" value="Alkaline phosphatase-like"/>
    <property type="match status" value="1"/>
</dbReference>
<dbReference type="PANTHER" id="PTHR43108:SF6">
    <property type="entry name" value="N-SULPHOGLUCOSAMINE SULPHOHYDROLASE"/>
    <property type="match status" value="1"/>
</dbReference>
<dbReference type="InterPro" id="IPR024607">
    <property type="entry name" value="Sulfatase_CS"/>
</dbReference>
<feature type="domain" description="Sulfatase N-terminal" evidence="5">
    <location>
        <begin position="9"/>
        <end position="347"/>
    </location>
</feature>
<evidence type="ECO:0000256" key="1">
    <source>
        <dbReference type="ARBA" id="ARBA00008779"/>
    </source>
</evidence>
<proteinExistence type="inferred from homology"/>